<keyword evidence="3 6" id="KW-0812">Transmembrane</keyword>
<comment type="subcellular location">
    <subcellularLocation>
        <location evidence="1">Membrane</location>
        <topology evidence="1">Multi-pass membrane protein</topology>
    </subcellularLocation>
</comment>
<reference evidence="7" key="1">
    <citation type="submission" date="2021-01" db="EMBL/GenBank/DDBJ databases">
        <title>Rhizobium sp. strain KVB221 16S ribosomal RNA gene Genome sequencing and assembly.</title>
        <authorList>
            <person name="Kang M."/>
        </authorList>
    </citation>
    <scope>NUCLEOTIDE SEQUENCE</scope>
    <source>
        <strain evidence="7">KVB221</strain>
    </source>
</reference>
<dbReference type="Pfam" id="PF02361">
    <property type="entry name" value="CbiQ"/>
    <property type="match status" value="1"/>
</dbReference>
<organism evidence="7 8">
    <name type="scientific">Rhizobium setariae</name>
    <dbReference type="NCBI Taxonomy" id="2801340"/>
    <lineage>
        <taxon>Bacteria</taxon>
        <taxon>Pseudomonadati</taxon>
        <taxon>Pseudomonadota</taxon>
        <taxon>Alphaproteobacteria</taxon>
        <taxon>Hyphomicrobiales</taxon>
        <taxon>Rhizobiaceae</taxon>
        <taxon>Rhizobium/Agrobacterium group</taxon>
        <taxon>Rhizobium</taxon>
    </lineage>
</organism>
<evidence type="ECO:0000313" key="7">
    <source>
        <dbReference type="EMBL" id="MBL0374724.1"/>
    </source>
</evidence>
<comment type="similarity">
    <text evidence="2">Belongs to the CbiQ family.</text>
</comment>
<accession>A0A937CQN2</accession>
<keyword evidence="4 6" id="KW-1133">Transmembrane helix</keyword>
<dbReference type="AlphaFoldDB" id="A0A937CQN2"/>
<evidence type="ECO:0000256" key="5">
    <source>
        <dbReference type="ARBA" id="ARBA00023136"/>
    </source>
</evidence>
<proteinExistence type="inferred from homology"/>
<dbReference type="Proteomes" id="UP000633219">
    <property type="component" value="Unassembled WGS sequence"/>
</dbReference>
<name>A0A937CQN2_9HYPH</name>
<evidence type="ECO:0000256" key="2">
    <source>
        <dbReference type="ARBA" id="ARBA00008564"/>
    </source>
</evidence>
<evidence type="ECO:0000256" key="6">
    <source>
        <dbReference type="SAM" id="Phobius"/>
    </source>
</evidence>
<sequence>MLTLTSPFETRFHRVPAGAKLAALTVATLIVMPLSQPWPILLAATIAAALYLSEGPRFSIHGLRMLRPLWPFLAVLVLWHGFSGGWQPTEVWAGAAIGIKMLTAVALANLVTMTTRLDQMIAVLERVASPLRHVGLSPRVLAVSIALVIRFVPVLMGRAGQIAESWRARSSSRPNWRIVAPVTLAAIDEAEQIAEALRARGGI</sequence>
<dbReference type="CDD" id="cd16914">
    <property type="entry name" value="EcfT"/>
    <property type="match status" value="1"/>
</dbReference>
<evidence type="ECO:0000256" key="1">
    <source>
        <dbReference type="ARBA" id="ARBA00004141"/>
    </source>
</evidence>
<evidence type="ECO:0000256" key="3">
    <source>
        <dbReference type="ARBA" id="ARBA00022692"/>
    </source>
</evidence>
<protein>
    <submittedName>
        <fullName evidence="7">Energy-coupling factor transporter transmembrane protein EcfT</fullName>
    </submittedName>
</protein>
<keyword evidence="8" id="KW-1185">Reference proteome</keyword>
<keyword evidence="5 6" id="KW-0472">Membrane</keyword>
<evidence type="ECO:0000256" key="4">
    <source>
        <dbReference type="ARBA" id="ARBA00022989"/>
    </source>
</evidence>
<feature type="transmembrane region" description="Helical" evidence="6">
    <location>
        <begin position="65"/>
        <end position="86"/>
    </location>
</feature>
<dbReference type="RefSeq" id="WP_201663271.1">
    <property type="nucleotide sequence ID" value="NZ_JAEQNC010000015.1"/>
</dbReference>
<comment type="caution">
    <text evidence="7">The sequence shown here is derived from an EMBL/GenBank/DDBJ whole genome shotgun (WGS) entry which is preliminary data.</text>
</comment>
<dbReference type="EMBL" id="JAEQNC010000015">
    <property type="protein sequence ID" value="MBL0374724.1"/>
    <property type="molecule type" value="Genomic_DNA"/>
</dbReference>
<feature type="transmembrane region" description="Helical" evidence="6">
    <location>
        <begin position="37"/>
        <end position="53"/>
    </location>
</feature>
<gene>
    <name evidence="7" type="ORF">JJB09_22170</name>
</gene>
<dbReference type="GO" id="GO:0005886">
    <property type="term" value="C:plasma membrane"/>
    <property type="evidence" value="ECO:0007669"/>
    <property type="project" value="UniProtKB-ARBA"/>
</dbReference>
<feature type="transmembrane region" description="Helical" evidence="6">
    <location>
        <begin position="92"/>
        <end position="111"/>
    </location>
</feature>
<evidence type="ECO:0000313" key="8">
    <source>
        <dbReference type="Proteomes" id="UP000633219"/>
    </source>
</evidence>
<dbReference type="InterPro" id="IPR003339">
    <property type="entry name" value="ABC/ECF_trnsptr_transmembrane"/>
</dbReference>